<dbReference type="GO" id="GO:0006002">
    <property type="term" value="P:fructose 6-phosphate metabolic process"/>
    <property type="evidence" value="ECO:0007669"/>
    <property type="project" value="TreeGrafter"/>
</dbReference>
<comment type="catalytic activity">
    <reaction evidence="20">
        <text>5-taurinomethyluridine(34) in tRNA + S-sulfanyl-L-cysteinyl-[protein] + AH2 + ATP = 5-taurinomethyl-2-thiouridine(34) in tRNA + L-cysteinyl-[protein] + A + AMP + diphosphate + H(+)</text>
        <dbReference type="Rhea" id="RHEA:47040"/>
        <dbReference type="Rhea" id="RHEA-COMP:10131"/>
        <dbReference type="Rhea" id="RHEA-COMP:11726"/>
        <dbReference type="Rhea" id="RHEA-COMP:11732"/>
        <dbReference type="Rhea" id="RHEA-COMP:11733"/>
        <dbReference type="ChEBI" id="CHEBI:13193"/>
        <dbReference type="ChEBI" id="CHEBI:15378"/>
        <dbReference type="ChEBI" id="CHEBI:17499"/>
        <dbReference type="ChEBI" id="CHEBI:29950"/>
        <dbReference type="ChEBI" id="CHEBI:30616"/>
        <dbReference type="ChEBI" id="CHEBI:33019"/>
        <dbReference type="ChEBI" id="CHEBI:61963"/>
        <dbReference type="ChEBI" id="CHEBI:87171"/>
        <dbReference type="ChEBI" id="CHEBI:87172"/>
        <dbReference type="ChEBI" id="CHEBI:456215"/>
        <dbReference type="EC" id="2.8.1.14"/>
    </reaction>
</comment>
<evidence type="ECO:0000259" key="22">
    <source>
        <dbReference type="Pfam" id="PF00316"/>
    </source>
</evidence>
<comment type="similarity">
    <text evidence="6">Belongs to the MnmA/TRMU family.</text>
</comment>
<protein>
    <recommendedName>
        <fullName evidence="28">Fructose-bisphosphatase</fullName>
    </recommendedName>
</protein>
<evidence type="ECO:0000256" key="12">
    <source>
        <dbReference type="ARBA" id="ARBA00022723"/>
    </source>
</evidence>
<comment type="similarity">
    <text evidence="7 21">Belongs to the FBPase class 1 family.</text>
</comment>
<evidence type="ECO:0000256" key="9">
    <source>
        <dbReference type="ARBA" id="ARBA00022555"/>
    </source>
</evidence>
<dbReference type="AlphaFoldDB" id="A0AAE0W885"/>
<dbReference type="PRINTS" id="PR00115">
    <property type="entry name" value="F16BPHPHTASE"/>
</dbReference>
<reference evidence="26" key="2">
    <citation type="journal article" date="2021" name="Genome Biol. Evol.">
        <title>Developing a high-quality reference genome for a parasitic bivalve with doubly uniparental inheritance (Bivalvia: Unionida).</title>
        <authorList>
            <person name="Smith C.H."/>
        </authorList>
    </citation>
    <scope>NUCLEOTIDE SEQUENCE</scope>
    <source>
        <strain evidence="26">CHS0354</strain>
        <tissue evidence="26">Mantle</tissue>
    </source>
</reference>
<dbReference type="GO" id="GO:0061708">
    <property type="term" value="F:tRNA-5-taurinomethyluridine 2-sulfurtransferase"/>
    <property type="evidence" value="ECO:0007669"/>
    <property type="project" value="UniProtKB-EC"/>
</dbReference>
<dbReference type="Pfam" id="PF00316">
    <property type="entry name" value="FBPase"/>
    <property type="match status" value="1"/>
</dbReference>
<keyword evidence="27" id="KW-1185">Reference proteome</keyword>
<dbReference type="HAMAP" id="MF_01855">
    <property type="entry name" value="FBPase_class1"/>
    <property type="match status" value="1"/>
</dbReference>
<dbReference type="Gene3D" id="3.40.190.80">
    <property type="match status" value="1"/>
</dbReference>
<dbReference type="Gene3D" id="3.40.50.620">
    <property type="entry name" value="HUPs"/>
    <property type="match status" value="1"/>
</dbReference>
<dbReference type="InterPro" id="IPR023382">
    <property type="entry name" value="MnmA-like_central_sf"/>
</dbReference>
<reference evidence="26" key="3">
    <citation type="submission" date="2023-05" db="EMBL/GenBank/DDBJ databases">
        <authorList>
            <person name="Smith C.H."/>
        </authorList>
    </citation>
    <scope>NUCLEOTIDE SEQUENCE</scope>
    <source>
        <strain evidence="26">CHS0354</strain>
        <tissue evidence="26">Mantle</tissue>
    </source>
</reference>
<dbReference type="FunFam" id="3.40.190.80:FF:000001">
    <property type="entry name" value="Fructose-1,6-bisphosphatase class 1"/>
    <property type="match status" value="1"/>
</dbReference>
<dbReference type="GO" id="GO:0030388">
    <property type="term" value="P:fructose 1,6-bisphosphate metabolic process"/>
    <property type="evidence" value="ECO:0007669"/>
    <property type="project" value="TreeGrafter"/>
</dbReference>
<evidence type="ECO:0000256" key="11">
    <source>
        <dbReference type="ARBA" id="ARBA00022694"/>
    </source>
</evidence>
<evidence type="ECO:0000256" key="13">
    <source>
        <dbReference type="ARBA" id="ARBA00022741"/>
    </source>
</evidence>
<dbReference type="InterPro" id="IPR004506">
    <property type="entry name" value="MnmA-like"/>
</dbReference>
<sequence>MEEKMKKKVVVGMSGGVDSSVAAVLLKQAGYEVIGITMKTWDYDMAGAPKSNKETGCCSLESINDARNVAVSNDFPHYTIDFRADFGDLVIDYFKKEYLNGKTPNPCVMCNTKVKWEALLERAKRLGADFMATGHYANVRFEDGRYLLSKDALPDLETRVSDGNVLDELGNPIGTHKGYPFYTIGQRKGFTVNSHEPKYVTEIRHQDNVIVVGPEQKLLHVGLLAGQVNWISSPIEGEFKAQAKIRYKDSAEPCTVKSEAGKIRVTFNRPKRAITPGQSVVVYNGDDVILGGIKKLTTMGEFVVEKQKEYPNATGEFSRILSSIRLASKVVHREISKAGIVKDLVGNTSSKNVHGETQKGLDVYANECFMEALEAKGEVCGIASEENRGIVTLDGEFSHKGKYVVVIDPLDGSSNIDVNAPIGTIFSILERKSNIGKRPEVKDFLQRGIKQVAAGYVIYGASAMIVYTTGNGVNGFTLDTSVGVYYLSHPNIQIPKDGTLYSVNEGNYINFPDGVKKYIKYCQEMDEATKRPYSARYIGSLVADFHRNLIKGGVFIYPSTAKDPEGKLRLLYECNPLAFIAEQAGGMASNGTMRIMDIDPISIHQCSPYYVGSENMVKKIESLIKAL</sequence>
<feature type="domain" description="tRNA-specific 2-thiouridylase MnmA-like C-terminal" evidence="24">
    <location>
        <begin position="222"/>
        <end position="292"/>
    </location>
</feature>
<evidence type="ECO:0000256" key="5">
    <source>
        <dbReference type="ARBA" id="ARBA00005215"/>
    </source>
</evidence>
<comment type="cofactor">
    <cofactor evidence="2">
        <name>Mg(2+)</name>
        <dbReference type="ChEBI" id="CHEBI:18420"/>
    </cofactor>
</comment>
<evidence type="ECO:0000259" key="23">
    <source>
        <dbReference type="Pfam" id="PF18913"/>
    </source>
</evidence>
<keyword evidence="18" id="KW-1015">Disulfide bond</keyword>
<dbReference type="Pfam" id="PF20259">
    <property type="entry name" value="tRNA_Me_trans_M"/>
    <property type="match status" value="1"/>
</dbReference>
<dbReference type="PIRSF" id="PIRSF500210">
    <property type="entry name" value="FBPtase"/>
    <property type="match status" value="1"/>
</dbReference>
<keyword evidence="13" id="KW-0547">Nucleotide-binding</keyword>
<gene>
    <name evidence="26" type="ORF">CHS0354_000784</name>
</gene>
<feature type="domain" description="Fructose-1-6-bisphosphatase class I N-terminal" evidence="22">
    <location>
        <begin position="298"/>
        <end position="490"/>
    </location>
</feature>
<feature type="domain" description="Fructose-1-6-bisphosphatase class 1 C-terminal" evidence="23">
    <location>
        <begin position="494"/>
        <end position="624"/>
    </location>
</feature>
<dbReference type="GO" id="GO:0006094">
    <property type="term" value="P:gluconeogenesis"/>
    <property type="evidence" value="ECO:0007669"/>
    <property type="project" value="TreeGrafter"/>
</dbReference>
<keyword evidence="8" id="KW-0963">Cytoplasm</keyword>
<comment type="pathway">
    <text evidence="4">Carbohydrate biosynthesis; gluconeogenesis.</text>
</comment>
<dbReference type="GO" id="GO:0008033">
    <property type="term" value="P:tRNA processing"/>
    <property type="evidence" value="ECO:0007669"/>
    <property type="project" value="UniProtKB-KW"/>
</dbReference>
<evidence type="ECO:0000256" key="20">
    <source>
        <dbReference type="ARBA" id="ARBA00049564"/>
    </source>
</evidence>
<keyword evidence="10" id="KW-0808">Transferase</keyword>
<keyword evidence="16" id="KW-0460">Magnesium</keyword>
<dbReference type="PROSITE" id="PS00124">
    <property type="entry name" value="FBPASE"/>
    <property type="match status" value="1"/>
</dbReference>
<accession>A0AAE0W885</accession>
<dbReference type="CDD" id="cd00354">
    <property type="entry name" value="FBPase"/>
    <property type="match status" value="1"/>
</dbReference>
<keyword evidence="9" id="KW-0820">tRNA-binding</keyword>
<name>A0AAE0W885_9BIVA</name>
<keyword evidence="19 21" id="KW-0119">Carbohydrate metabolism</keyword>
<dbReference type="InterPro" id="IPR046884">
    <property type="entry name" value="MnmA-like_central"/>
</dbReference>
<dbReference type="InterPro" id="IPR033391">
    <property type="entry name" value="FBPase_N"/>
</dbReference>
<dbReference type="GO" id="GO:0005524">
    <property type="term" value="F:ATP binding"/>
    <property type="evidence" value="ECO:0007669"/>
    <property type="project" value="UniProtKB-KW"/>
</dbReference>
<dbReference type="Pfam" id="PF03054">
    <property type="entry name" value="tRNA_Me_trans"/>
    <property type="match status" value="1"/>
</dbReference>
<evidence type="ECO:0000256" key="16">
    <source>
        <dbReference type="ARBA" id="ARBA00022842"/>
    </source>
</evidence>
<dbReference type="SUPFAM" id="SSF52402">
    <property type="entry name" value="Adenine nucleotide alpha hydrolases-like"/>
    <property type="match status" value="1"/>
</dbReference>
<evidence type="ECO:0000256" key="10">
    <source>
        <dbReference type="ARBA" id="ARBA00022679"/>
    </source>
</evidence>
<evidence type="ECO:0008006" key="28">
    <source>
        <dbReference type="Google" id="ProtNLM"/>
    </source>
</evidence>
<comment type="catalytic activity">
    <reaction evidence="1">
        <text>beta-D-fructose 1,6-bisphosphate + H2O = beta-D-fructose 6-phosphate + phosphate</text>
        <dbReference type="Rhea" id="RHEA:11064"/>
        <dbReference type="ChEBI" id="CHEBI:15377"/>
        <dbReference type="ChEBI" id="CHEBI:32966"/>
        <dbReference type="ChEBI" id="CHEBI:43474"/>
        <dbReference type="ChEBI" id="CHEBI:57634"/>
        <dbReference type="EC" id="3.1.3.11"/>
    </reaction>
</comment>
<reference evidence="26" key="1">
    <citation type="journal article" date="2021" name="Genome Biol. Evol.">
        <title>A High-Quality Reference Genome for a Parasitic Bivalve with Doubly Uniparental Inheritance (Bivalvia: Unionida).</title>
        <authorList>
            <person name="Smith C.H."/>
        </authorList>
    </citation>
    <scope>NUCLEOTIDE SEQUENCE</scope>
    <source>
        <strain evidence="26">CHS0354</strain>
    </source>
</reference>
<keyword evidence="11" id="KW-0819">tRNA processing</keyword>
<dbReference type="Gene3D" id="2.30.30.280">
    <property type="entry name" value="Adenine nucleotide alpha hydrolases-like domains"/>
    <property type="match status" value="1"/>
</dbReference>
<dbReference type="InterPro" id="IPR014729">
    <property type="entry name" value="Rossmann-like_a/b/a_fold"/>
</dbReference>
<dbReference type="SUPFAM" id="SSF56655">
    <property type="entry name" value="Carbohydrate phosphatase"/>
    <property type="match status" value="1"/>
</dbReference>
<evidence type="ECO:0000256" key="14">
    <source>
        <dbReference type="ARBA" id="ARBA00022801"/>
    </source>
</evidence>
<evidence type="ECO:0000259" key="25">
    <source>
        <dbReference type="Pfam" id="PF20259"/>
    </source>
</evidence>
<dbReference type="InterPro" id="IPR046885">
    <property type="entry name" value="MnmA-like_C"/>
</dbReference>
<comment type="pathway">
    <text evidence="5">Carbohydrate biosynthesis; Calvin cycle.</text>
</comment>
<dbReference type="GO" id="GO:0000049">
    <property type="term" value="F:tRNA binding"/>
    <property type="evidence" value="ECO:0007669"/>
    <property type="project" value="UniProtKB-KW"/>
</dbReference>
<keyword evidence="14 21" id="KW-0378">Hydrolase</keyword>
<dbReference type="Pfam" id="PF20258">
    <property type="entry name" value="tRNA_Me_trans_C"/>
    <property type="match status" value="1"/>
</dbReference>
<evidence type="ECO:0000256" key="15">
    <source>
        <dbReference type="ARBA" id="ARBA00022840"/>
    </source>
</evidence>
<evidence type="ECO:0000256" key="3">
    <source>
        <dbReference type="ARBA" id="ARBA00003986"/>
    </source>
</evidence>
<evidence type="ECO:0000256" key="1">
    <source>
        <dbReference type="ARBA" id="ARBA00001273"/>
    </source>
</evidence>
<dbReference type="InterPro" id="IPR020548">
    <property type="entry name" value="Fructose_bisphosphatase_AS"/>
</dbReference>
<dbReference type="CDD" id="cd01998">
    <property type="entry name" value="MnmA_TRMU-like"/>
    <property type="match status" value="1"/>
</dbReference>
<evidence type="ECO:0000313" key="26">
    <source>
        <dbReference type="EMBL" id="KAK3605116.1"/>
    </source>
</evidence>
<dbReference type="InterPro" id="IPR028343">
    <property type="entry name" value="FBPtase"/>
</dbReference>
<dbReference type="PIRSF" id="PIRSF000904">
    <property type="entry name" value="FBPtase_SBPase"/>
    <property type="match status" value="1"/>
</dbReference>
<organism evidence="26 27">
    <name type="scientific">Potamilus streckersoni</name>
    <dbReference type="NCBI Taxonomy" id="2493646"/>
    <lineage>
        <taxon>Eukaryota</taxon>
        <taxon>Metazoa</taxon>
        <taxon>Spiralia</taxon>
        <taxon>Lophotrochozoa</taxon>
        <taxon>Mollusca</taxon>
        <taxon>Bivalvia</taxon>
        <taxon>Autobranchia</taxon>
        <taxon>Heteroconchia</taxon>
        <taxon>Palaeoheterodonta</taxon>
        <taxon>Unionida</taxon>
        <taxon>Unionoidea</taxon>
        <taxon>Unionidae</taxon>
        <taxon>Ambleminae</taxon>
        <taxon>Lampsilini</taxon>
        <taxon>Potamilus</taxon>
    </lineage>
</organism>
<dbReference type="GO" id="GO:0042132">
    <property type="term" value="F:fructose 1,6-bisphosphate 1-phosphatase activity"/>
    <property type="evidence" value="ECO:0007669"/>
    <property type="project" value="UniProtKB-EC"/>
</dbReference>
<dbReference type="Gene3D" id="2.40.30.10">
    <property type="entry name" value="Translation factors"/>
    <property type="match status" value="1"/>
</dbReference>
<evidence type="ECO:0000256" key="4">
    <source>
        <dbReference type="ARBA" id="ARBA00004742"/>
    </source>
</evidence>
<dbReference type="GO" id="GO:0005829">
    <property type="term" value="C:cytosol"/>
    <property type="evidence" value="ECO:0007669"/>
    <property type="project" value="TreeGrafter"/>
</dbReference>
<comment type="caution">
    <text evidence="26">The sequence shown here is derived from an EMBL/GenBank/DDBJ whole genome shotgun (WGS) entry which is preliminary data.</text>
</comment>
<dbReference type="Gene3D" id="3.30.540.10">
    <property type="entry name" value="Fructose-1,6-Bisphosphatase, subunit A, domain 1"/>
    <property type="match status" value="1"/>
</dbReference>
<proteinExistence type="inferred from homology"/>
<evidence type="ECO:0000256" key="8">
    <source>
        <dbReference type="ARBA" id="ARBA00022490"/>
    </source>
</evidence>
<evidence type="ECO:0000256" key="7">
    <source>
        <dbReference type="ARBA" id="ARBA00010941"/>
    </source>
</evidence>
<evidence type="ECO:0000313" key="27">
    <source>
        <dbReference type="Proteomes" id="UP001195483"/>
    </source>
</evidence>
<evidence type="ECO:0000256" key="17">
    <source>
        <dbReference type="ARBA" id="ARBA00022884"/>
    </source>
</evidence>
<keyword evidence="15" id="KW-0067">ATP-binding</keyword>
<dbReference type="InterPro" id="IPR044015">
    <property type="entry name" value="FBPase_C_dom"/>
</dbReference>
<feature type="domain" description="tRNA-specific 2-thiouridylase MnmA-like central" evidence="25">
    <location>
        <begin position="160"/>
        <end position="213"/>
    </location>
</feature>
<dbReference type="PANTHER" id="PTHR11556">
    <property type="entry name" value="FRUCTOSE-1,6-BISPHOSPHATASE-RELATED"/>
    <property type="match status" value="1"/>
</dbReference>
<comment type="function">
    <text evidence="3">Catalyzes the 2-thiolation of uridine at the wobble position (U34) of mitochondrial tRNA(Lys), tRNA(Glu) and tRNA(Gln). Required for the formation of 5-taurinomethyl-2-thiouridine (tm5s2U) of mitochondrial tRNA(Lys), tRNA(Glu), and tRNA(Gln) at the wobble position. ATP is required to activate the C2 atom of the wobble base.</text>
</comment>
<evidence type="ECO:0000256" key="21">
    <source>
        <dbReference type="RuleBase" id="RU000508"/>
    </source>
</evidence>
<dbReference type="PANTHER" id="PTHR11556:SF35">
    <property type="entry name" value="SEDOHEPTULOSE-1,7-BISPHOSPHATASE, CHLOROPLASTIC"/>
    <property type="match status" value="1"/>
</dbReference>
<dbReference type="NCBIfam" id="NF006778">
    <property type="entry name" value="PRK09293.1-1"/>
    <property type="match status" value="1"/>
</dbReference>
<evidence type="ECO:0000259" key="24">
    <source>
        <dbReference type="Pfam" id="PF20258"/>
    </source>
</evidence>
<dbReference type="Proteomes" id="UP001195483">
    <property type="component" value="Unassembled WGS sequence"/>
</dbReference>
<evidence type="ECO:0000256" key="6">
    <source>
        <dbReference type="ARBA" id="ARBA00006191"/>
    </source>
</evidence>
<dbReference type="GO" id="GO:0046872">
    <property type="term" value="F:metal ion binding"/>
    <property type="evidence" value="ECO:0007669"/>
    <property type="project" value="UniProtKB-KW"/>
</dbReference>
<keyword evidence="17" id="KW-0694">RNA-binding</keyword>
<dbReference type="GO" id="GO:0005986">
    <property type="term" value="P:sucrose biosynthetic process"/>
    <property type="evidence" value="ECO:0007669"/>
    <property type="project" value="TreeGrafter"/>
</dbReference>
<dbReference type="Pfam" id="PF18913">
    <property type="entry name" value="FBPase_C"/>
    <property type="match status" value="1"/>
</dbReference>
<evidence type="ECO:0000256" key="2">
    <source>
        <dbReference type="ARBA" id="ARBA00001946"/>
    </source>
</evidence>
<dbReference type="EMBL" id="JAEAOA010000085">
    <property type="protein sequence ID" value="KAK3605116.1"/>
    <property type="molecule type" value="Genomic_DNA"/>
</dbReference>
<dbReference type="GO" id="GO:0006000">
    <property type="term" value="P:fructose metabolic process"/>
    <property type="evidence" value="ECO:0007669"/>
    <property type="project" value="TreeGrafter"/>
</dbReference>
<keyword evidence="12" id="KW-0479">Metal-binding</keyword>
<dbReference type="FunFam" id="3.30.540.10:FF:000002">
    <property type="entry name" value="Fructose-1,6-bisphosphatase class 1"/>
    <property type="match status" value="1"/>
</dbReference>
<evidence type="ECO:0000256" key="19">
    <source>
        <dbReference type="ARBA" id="ARBA00023277"/>
    </source>
</evidence>
<evidence type="ECO:0000256" key="18">
    <source>
        <dbReference type="ARBA" id="ARBA00023157"/>
    </source>
</evidence>
<dbReference type="InterPro" id="IPR000146">
    <property type="entry name" value="FBPase_class-1"/>
</dbReference>